<dbReference type="InterPro" id="IPR029044">
    <property type="entry name" value="Nucleotide-diphossugar_trans"/>
</dbReference>
<protein>
    <submittedName>
        <fullName evidence="1">Uncharacterized protein</fullName>
    </submittedName>
</protein>
<dbReference type="RefSeq" id="WP_289502563.1">
    <property type="nucleotide sequence ID" value="NZ_CP116805.1"/>
</dbReference>
<dbReference type="Proteomes" id="UP001217500">
    <property type="component" value="Chromosome"/>
</dbReference>
<proteinExistence type="predicted"/>
<sequence length="352" mass="39600">MLVDIIVKGFNRPHCLDRLASSIAAQRAGSLQIRSIRLFLDGPRSAVDEAGLVAECARVFQGWLPVSEIVTAPHNLGPNGNCERAWLSAVESDADAVLMFEDDLELSPHYFHAMSRLLEFAQSSSQVGMVSAHGMLGAPYERMKVRASAILPMSYMWGIHRWGIGMTRDVCRRLAPVILAYFSHARNIGHRSDNCENEQVRQDMFAWLGKHGFYQDYQMHGYDAAYDLAAYLTGCVHLNTYGVFAKSTGMEGTSFGEEAFRKYRYDLTRWLDAPPEAWGFPSEAKLHGLVELVRSFHIGHSLRANMKNSPLPPLTVPPSRIQFLTDLYANFYGWTVDDEDIVAHRMMHLVSV</sequence>
<evidence type="ECO:0000313" key="2">
    <source>
        <dbReference type="Proteomes" id="UP001217500"/>
    </source>
</evidence>
<keyword evidence="2" id="KW-1185">Reference proteome</keyword>
<gene>
    <name evidence="1" type="ORF">PH603_10920</name>
</gene>
<dbReference type="EMBL" id="CP116805">
    <property type="protein sequence ID" value="WCL53051.1"/>
    <property type="molecule type" value="Genomic_DNA"/>
</dbReference>
<dbReference type="KEGG" id="gso:PH603_10920"/>
<dbReference type="Gene3D" id="3.90.550.10">
    <property type="entry name" value="Spore Coat Polysaccharide Biosynthesis Protein SpsA, Chain A"/>
    <property type="match status" value="1"/>
</dbReference>
<accession>A0AAE9XMS0</accession>
<dbReference type="AlphaFoldDB" id="A0AAE9XMS0"/>
<reference evidence="1" key="1">
    <citation type="submission" date="2023-01" db="EMBL/GenBank/DDBJ databases">
        <title>The genome sequence of Kordiimonadaceae bacterium 6D33.</title>
        <authorList>
            <person name="Liu Y."/>
        </authorList>
    </citation>
    <scope>NUCLEOTIDE SEQUENCE</scope>
    <source>
        <strain evidence="1">6D33</strain>
    </source>
</reference>
<evidence type="ECO:0000313" key="1">
    <source>
        <dbReference type="EMBL" id="WCL53051.1"/>
    </source>
</evidence>
<dbReference type="SUPFAM" id="SSF53448">
    <property type="entry name" value="Nucleotide-diphospho-sugar transferases"/>
    <property type="match status" value="1"/>
</dbReference>
<name>A0AAE9XMS0_9PROT</name>
<organism evidence="1 2">
    <name type="scientific">Gimibacter soli</name>
    <dbReference type="NCBI Taxonomy" id="3024400"/>
    <lineage>
        <taxon>Bacteria</taxon>
        <taxon>Pseudomonadati</taxon>
        <taxon>Pseudomonadota</taxon>
        <taxon>Alphaproteobacteria</taxon>
        <taxon>Kordiimonadales</taxon>
        <taxon>Temperatibacteraceae</taxon>
        <taxon>Gimibacter</taxon>
    </lineage>
</organism>